<feature type="transmembrane region" description="Helical" evidence="6">
    <location>
        <begin position="133"/>
        <end position="154"/>
    </location>
</feature>
<dbReference type="Pfam" id="PF03006">
    <property type="entry name" value="HlyIII"/>
    <property type="match status" value="1"/>
</dbReference>
<feature type="transmembrane region" description="Helical" evidence="6">
    <location>
        <begin position="12"/>
        <end position="33"/>
    </location>
</feature>
<dbReference type="GO" id="GO:0003677">
    <property type="term" value="F:DNA binding"/>
    <property type="evidence" value="ECO:0007669"/>
    <property type="project" value="UniProtKB-KW"/>
</dbReference>
<feature type="transmembrane region" description="Helical" evidence="6">
    <location>
        <begin position="45"/>
        <end position="66"/>
    </location>
</feature>
<dbReference type="GO" id="GO:0016020">
    <property type="term" value="C:membrane"/>
    <property type="evidence" value="ECO:0007669"/>
    <property type="project" value="UniProtKB-SubCell"/>
</dbReference>
<feature type="transmembrane region" description="Helical" evidence="6">
    <location>
        <begin position="108"/>
        <end position="127"/>
    </location>
</feature>
<evidence type="ECO:0000256" key="6">
    <source>
        <dbReference type="SAM" id="Phobius"/>
    </source>
</evidence>
<dbReference type="InterPro" id="IPR004254">
    <property type="entry name" value="AdipoR/HlyIII-related"/>
</dbReference>
<feature type="transmembrane region" description="Helical" evidence="6">
    <location>
        <begin position="81"/>
        <end position="101"/>
    </location>
</feature>
<dbReference type="RefSeq" id="WP_169604360.1">
    <property type="nucleotide sequence ID" value="NZ_CP046565.1"/>
</dbReference>
<evidence type="ECO:0000256" key="3">
    <source>
        <dbReference type="ARBA" id="ARBA00022989"/>
    </source>
</evidence>
<name>A0A858QB95_9GAMM</name>
<feature type="transmembrane region" description="Helical" evidence="6">
    <location>
        <begin position="166"/>
        <end position="191"/>
    </location>
</feature>
<dbReference type="PANTHER" id="PTHR20855">
    <property type="entry name" value="ADIPOR/PROGESTIN RECEPTOR-RELATED"/>
    <property type="match status" value="1"/>
</dbReference>
<accession>A0A858QB95</accession>
<feature type="transmembrane region" description="Helical" evidence="6">
    <location>
        <begin position="197"/>
        <end position="216"/>
    </location>
</feature>
<keyword evidence="4 6" id="KW-0472">Membrane</keyword>
<dbReference type="PANTHER" id="PTHR20855:SF3">
    <property type="entry name" value="LD03007P"/>
    <property type="match status" value="1"/>
</dbReference>
<evidence type="ECO:0000256" key="2">
    <source>
        <dbReference type="ARBA" id="ARBA00022692"/>
    </source>
</evidence>
<feature type="binding site" evidence="5">
    <location>
        <position position="198"/>
    </location>
    <ligand>
        <name>Zn(2+)</name>
        <dbReference type="ChEBI" id="CHEBI:29105"/>
    </ligand>
</feature>
<dbReference type="KEGG" id="metu:GNH96_14840"/>
<keyword evidence="5" id="KW-0479">Metal-binding</keyword>
<evidence type="ECO:0000256" key="1">
    <source>
        <dbReference type="ARBA" id="ARBA00004141"/>
    </source>
</evidence>
<gene>
    <name evidence="7" type="ORF">GNH96_14840</name>
</gene>
<keyword evidence="8" id="KW-1185">Reference proteome</keyword>
<keyword evidence="2 6" id="KW-0812">Transmembrane</keyword>
<organism evidence="7 8">
    <name type="scientific">Methylococcus geothermalis</name>
    <dbReference type="NCBI Taxonomy" id="2681310"/>
    <lineage>
        <taxon>Bacteria</taxon>
        <taxon>Pseudomonadati</taxon>
        <taxon>Pseudomonadota</taxon>
        <taxon>Gammaproteobacteria</taxon>
        <taxon>Methylococcales</taxon>
        <taxon>Methylococcaceae</taxon>
        <taxon>Methylococcus</taxon>
    </lineage>
</organism>
<evidence type="ECO:0000256" key="5">
    <source>
        <dbReference type="PIRSR" id="PIRSR604254-1"/>
    </source>
</evidence>
<sequence length="224" mass="24159">MYTYSIPGFAEPVSSISHLLSAGLFAVLGVLLLRRGQGSMTRLVVLAVFVVSCVFLLSMSGVYHLLAPGGAGHTVLQRLDHAGIFVLIAGSFTPVHGILFTGWGRWGVLLLIWTLATTGITLKVIFFDSIPEWLGLTLYLSLGWIGLASGITLWRRYGGALVRPLVFSGLSYTVGGVLEFLRMPILIPGVIGPHELLHISVLAGIGFHFRFLFGMLNRTAPRGA</sequence>
<protein>
    <submittedName>
        <fullName evidence="7">DNA-binding protein</fullName>
    </submittedName>
</protein>
<feature type="binding site" evidence="5">
    <location>
        <position position="64"/>
    </location>
    <ligand>
        <name>Zn(2+)</name>
        <dbReference type="ChEBI" id="CHEBI:29105"/>
    </ligand>
</feature>
<proteinExistence type="predicted"/>
<dbReference type="AlphaFoldDB" id="A0A858QB95"/>
<feature type="binding site" evidence="5">
    <location>
        <position position="194"/>
    </location>
    <ligand>
        <name>Zn(2+)</name>
        <dbReference type="ChEBI" id="CHEBI:29105"/>
    </ligand>
</feature>
<dbReference type="EMBL" id="CP046565">
    <property type="protein sequence ID" value="QJD31093.1"/>
    <property type="molecule type" value="Genomic_DNA"/>
</dbReference>
<reference evidence="8" key="1">
    <citation type="submission" date="2019-12" db="EMBL/GenBank/DDBJ databases">
        <authorList>
            <person name="Awala S.I."/>
            <person name="Rhee S.K."/>
        </authorList>
    </citation>
    <scope>NUCLEOTIDE SEQUENCE [LARGE SCALE GENOMIC DNA]</scope>
    <source>
        <strain evidence="8">IM1</strain>
    </source>
</reference>
<evidence type="ECO:0000313" key="8">
    <source>
        <dbReference type="Proteomes" id="UP000503004"/>
    </source>
</evidence>
<dbReference type="GO" id="GO:0046872">
    <property type="term" value="F:metal ion binding"/>
    <property type="evidence" value="ECO:0007669"/>
    <property type="project" value="UniProtKB-KW"/>
</dbReference>
<evidence type="ECO:0000256" key="4">
    <source>
        <dbReference type="ARBA" id="ARBA00023136"/>
    </source>
</evidence>
<keyword evidence="5" id="KW-0862">Zinc</keyword>
<comment type="subcellular location">
    <subcellularLocation>
        <location evidence="1">Membrane</location>
        <topology evidence="1">Multi-pass membrane protein</topology>
    </subcellularLocation>
</comment>
<dbReference type="Proteomes" id="UP000503004">
    <property type="component" value="Chromosome"/>
</dbReference>
<keyword evidence="3 6" id="KW-1133">Transmembrane helix</keyword>
<evidence type="ECO:0000313" key="7">
    <source>
        <dbReference type="EMBL" id="QJD31093.1"/>
    </source>
</evidence>
<keyword evidence="7" id="KW-0238">DNA-binding</keyword>